<name>A0A916UBN2_9BURK</name>
<dbReference type="Proteomes" id="UP000637423">
    <property type="component" value="Unassembled WGS sequence"/>
</dbReference>
<proteinExistence type="predicted"/>
<organism evidence="1 2">
    <name type="scientific">Undibacterium terreum</name>
    <dbReference type="NCBI Taxonomy" id="1224302"/>
    <lineage>
        <taxon>Bacteria</taxon>
        <taxon>Pseudomonadati</taxon>
        <taxon>Pseudomonadota</taxon>
        <taxon>Betaproteobacteria</taxon>
        <taxon>Burkholderiales</taxon>
        <taxon>Oxalobacteraceae</taxon>
        <taxon>Undibacterium</taxon>
    </lineage>
</organism>
<keyword evidence="2" id="KW-1185">Reference proteome</keyword>
<sequence length="106" mass="11714">MSIKQISLEEAEAGMQIAVDLKDSNGTVLMPTGTSLTATSIKSLTRRGVESVSIIANDAPSIDQRLENERLKKRLGKLFRKSATGKLDRQLMDSVSLYRIGKKYDE</sequence>
<dbReference type="RefSeq" id="WP_188564852.1">
    <property type="nucleotide sequence ID" value="NZ_BMED01000001.1"/>
</dbReference>
<evidence type="ECO:0000313" key="1">
    <source>
        <dbReference type="EMBL" id="GGC65110.1"/>
    </source>
</evidence>
<reference evidence="1" key="1">
    <citation type="journal article" date="2014" name="Int. J. Syst. Evol. Microbiol.">
        <title>Complete genome sequence of Corynebacterium casei LMG S-19264T (=DSM 44701T), isolated from a smear-ripened cheese.</title>
        <authorList>
            <consortium name="US DOE Joint Genome Institute (JGI-PGF)"/>
            <person name="Walter F."/>
            <person name="Albersmeier A."/>
            <person name="Kalinowski J."/>
            <person name="Ruckert C."/>
        </authorList>
    </citation>
    <scope>NUCLEOTIDE SEQUENCE</scope>
    <source>
        <strain evidence="1">CGMCC 1.10998</strain>
    </source>
</reference>
<dbReference type="EMBL" id="BMED01000001">
    <property type="protein sequence ID" value="GGC65110.1"/>
    <property type="molecule type" value="Genomic_DNA"/>
</dbReference>
<evidence type="ECO:0000313" key="2">
    <source>
        <dbReference type="Proteomes" id="UP000637423"/>
    </source>
</evidence>
<comment type="caution">
    <text evidence="1">The sequence shown here is derived from an EMBL/GenBank/DDBJ whole genome shotgun (WGS) entry which is preliminary data.</text>
</comment>
<dbReference type="AlphaFoldDB" id="A0A916UBN2"/>
<reference evidence="1" key="2">
    <citation type="submission" date="2020-09" db="EMBL/GenBank/DDBJ databases">
        <authorList>
            <person name="Sun Q."/>
            <person name="Zhou Y."/>
        </authorList>
    </citation>
    <scope>NUCLEOTIDE SEQUENCE</scope>
    <source>
        <strain evidence="1">CGMCC 1.10998</strain>
    </source>
</reference>
<gene>
    <name evidence="1" type="ORF">GCM10011396_10120</name>
</gene>
<protein>
    <submittedName>
        <fullName evidence="1">Uncharacterized protein</fullName>
    </submittedName>
</protein>
<accession>A0A916UBN2</accession>